<feature type="transmembrane region" description="Helical" evidence="4">
    <location>
        <begin position="256"/>
        <end position="276"/>
    </location>
</feature>
<organism evidence="6 7">
    <name type="scientific">Fusarium falciforme</name>
    <dbReference type="NCBI Taxonomy" id="195108"/>
    <lineage>
        <taxon>Eukaryota</taxon>
        <taxon>Fungi</taxon>
        <taxon>Dikarya</taxon>
        <taxon>Ascomycota</taxon>
        <taxon>Pezizomycotina</taxon>
        <taxon>Sordariomycetes</taxon>
        <taxon>Hypocreomycetidae</taxon>
        <taxon>Hypocreales</taxon>
        <taxon>Nectriaceae</taxon>
        <taxon>Fusarium</taxon>
        <taxon>Fusarium solani species complex</taxon>
    </lineage>
</organism>
<evidence type="ECO:0000313" key="7">
    <source>
        <dbReference type="Proteomes" id="UP001152087"/>
    </source>
</evidence>
<dbReference type="AlphaFoldDB" id="A0A9W8UT25"/>
<dbReference type="EMBL" id="JAOQAV010000171">
    <property type="protein sequence ID" value="KAJ4176604.1"/>
    <property type="molecule type" value="Genomic_DNA"/>
</dbReference>
<dbReference type="InterPro" id="IPR020846">
    <property type="entry name" value="MFS_dom"/>
</dbReference>
<evidence type="ECO:0000313" key="6">
    <source>
        <dbReference type="EMBL" id="KAJ4176604.1"/>
    </source>
</evidence>
<dbReference type="GO" id="GO:0022857">
    <property type="term" value="F:transmembrane transporter activity"/>
    <property type="evidence" value="ECO:0007669"/>
    <property type="project" value="InterPro"/>
</dbReference>
<keyword evidence="3" id="KW-0325">Glycoprotein</keyword>
<gene>
    <name evidence="6" type="ORF">NW755_014324</name>
</gene>
<keyword evidence="4" id="KW-0812">Transmembrane</keyword>
<feature type="transmembrane region" description="Helical" evidence="4">
    <location>
        <begin position="170"/>
        <end position="187"/>
    </location>
</feature>
<proteinExistence type="inferred from homology"/>
<evidence type="ECO:0000256" key="4">
    <source>
        <dbReference type="SAM" id="Phobius"/>
    </source>
</evidence>
<dbReference type="GO" id="GO:0016020">
    <property type="term" value="C:membrane"/>
    <property type="evidence" value="ECO:0007669"/>
    <property type="project" value="UniProtKB-SubCell"/>
</dbReference>
<feature type="transmembrane region" description="Helical" evidence="4">
    <location>
        <begin position="337"/>
        <end position="360"/>
    </location>
</feature>
<dbReference type="InterPro" id="IPR050327">
    <property type="entry name" value="Proton-linked_MCT"/>
</dbReference>
<dbReference type="SUPFAM" id="SSF103473">
    <property type="entry name" value="MFS general substrate transporter"/>
    <property type="match status" value="1"/>
</dbReference>
<dbReference type="PANTHER" id="PTHR11360:SF230">
    <property type="entry name" value="MONOCARBOXYLATE TRANSPORTER, PUTATIVE (AFU_ORTHOLOGUE AFUA_2G12790)-RELATED"/>
    <property type="match status" value="1"/>
</dbReference>
<comment type="similarity">
    <text evidence="2">Belongs to the major facilitator superfamily. Monocarboxylate porter (TC 2.A.1.13) family.</text>
</comment>
<feature type="domain" description="Major facilitator superfamily (MFS) profile" evidence="5">
    <location>
        <begin position="128"/>
        <end position="485"/>
    </location>
</feature>
<protein>
    <recommendedName>
        <fullName evidence="5">Major facilitator superfamily (MFS) profile domain-containing protein</fullName>
    </recommendedName>
</protein>
<comment type="subcellular location">
    <subcellularLocation>
        <location evidence="1">Membrane</location>
        <topology evidence="1">Multi-pass membrane protein</topology>
    </subcellularLocation>
</comment>
<comment type="caution">
    <text evidence="6">The sequence shown here is derived from an EMBL/GenBank/DDBJ whole genome shotgun (WGS) entry which is preliminary data.</text>
</comment>
<keyword evidence="4" id="KW-0472">Membrane</keyword>
<evidence type="ECO:0000256" key="1">
    <source>
        <dbReference type="ARBA" id="ARBA00004141"/>
    </source>
</evidence>
<keyword evidence="7" id="KW-1185">Reference proteome</keyword>
<name>A0A9W8UT25_9HYPO</name>
<dbReference type="PANTHER" id="PTHR11360">
    <property type="entry name" value="MONOCARBOXYLATE TRANSPORTER"/>
    <property type="match status" value="1"/>
</dbReference>
<dbReference type="InterPro" id="IPR036259">
    <property type="entry name" value="MFS_trans_sf"/>
</dbReference>
<dbReference type="Proteomes" id="UP001152087">
    <property type="component" value="Unassembled WGS sequence"/>
</dbReference>
<feature type="transmembrane region" description="Helical" evidence="4">
    <location>
        <begin position="372"/>
        <end position="391"/>
    </location>
</feature>
<evidence type="ECO:0000256" key="2">
    <source>
        <dbReference type="ARBA" id="ARBA00006727"/>
    </source>
</evidence>
<feature type="transmembrane region" description="Helical" evidence="4">
    <location>
        <begin position="430"/>
        <end position="452"/>
    </location>
</feature>
<evidence type="ECO:0000259" key="5">
    <source>
        <dbReference type="PROSITE" id="PS50850"/>
    </source>
</evidence>
<reference evidence="6" key="1">
    <citation type="submission" date="2022-09" db="EMBL/GenBank/DDBJ databases">
        <title>Fusarium specimens isolated from Avocado Roots.</title>
        <authorList>
            <person name="Stajich J."/>
            <person name="Roper C."/>
            <person name="Heimlech-Rivalta G."/>
        </authorList>
    </citation>
    <scope>NUCLEOTIDE SEQUENCE</scope>
    <source>
        <strain evidence="6">A02</strain>
    </source>
</reference>
<feature type="transmembrane region" description="Helical" evidence="4">
    <location>
        <begin position="222"/>
        <end position="244"/>
    </location>
</feature>
<dbReference type="PROSITE" id="PS50850">
    <property type="entry name" value="MFS"/>
    <property type="match status" value="1"/>
</dbReference>
<sequence length="485" mass="53530">MPSDAELRAEACRIVSELGSCFTVLLEDAVATWLMALIESAQGWLYAFRIRVQTESPQDHRPSWIKANLYFLNDANYHRWLGRELGRWVLSTTSLNNPNSHVPSDEELRHQARCILYDDDDPWNHTPADNAEWLRRFKCEFDISGWMQSIGAIQSYLVLHQLSDYTNRDVGWIIGVYSFLSLLLGLQTGPLMDYYGPRVLAPAAMSFTVPMFFLLAECEEYWQFMLTFGLLGGVGAATTSTVAVSMVAKLFDRRRGTAMGCALGGACLGGVIFPLLLQRTFPHLGWKWSLRIVGFIVLGLMSAGWLCLCWSAKLLSPTMASQAKTAMPNFTAFQSKAFSFITIGFSMLEFAMFGISGLLPTFSSKAGYGEDVGFILLALSNGCSLFGRILPGFVADFLGHFNVLIAMILVTSIFTAALFVPLNADSAAPLYAFACLWGFCSGSWLAMIPVCVSKTCEPAAYGRYYGMDNDFLRQLGSSDGGLGAR</sequence>
<feature type="transmembrane region" description="Helical" evidence="4">
    <location>
        <begin position="403"/>
        <end position="424"/>
    </location>
</feature>
<keyword evidence="4" id="KW-1133">Transmembrane helix</keyword>
<dbReference type="Gene3D" id="1.20.1250.20">
    <property type="entry name" value="MFS general substrate transporter like domains"/>
    <property type="match status" value="1"/>
</dbReference>
<accession>A0A9W8UT25</accession>
<evidence type="ECO:0000256" key="3">
    <source>
        <dbReference type="ARBA" id="ARBA00023180"/>
    </source>
</evidence>
<dbReference type="Pfam" id="PF07690">
    <property type="entry name" value="MFS_1"/>
    <property type="match status" value="1"/>
</dbReference>
<feature type="transmembrane region" description="Helical" evidence="4">
    <location>
        <begin position="288"/>
        <end position="316"/>
    </location>
</feature>
<dbReference type="InterPro" id="IPR011701">
    <property type="entry name" value="MFS"/>
</dbReference>